<evidence type="ECO:0000313" key="3">
    <source>
        <dbReference type="Proteomes" id="UP000008311"/>
    </source>
</evidence>
<feature type="non-terminal residue" evidence="2">
    <location>
        <position position="169"/>
    </location>
</feature>
<evidence type="ECO:0000313" key="2">
    <source>
        <dbReference type="EMBL" id="EEF22500.1"/>
    </source>
</evidence>
<dbReference type="AlphaFoldDB" id="B9TNR4"/>
<gene>
    <name evidence="2" type="ORF">RCOM_2070790</name>
</gene>
<protein>
    <submittedName>
        <fullName evidence="2">Uncharacterized protein</fullName>
    </submittedName>
</protein>
<keyword evidence="3" id="KW-1185">Reference proteome</keyword>
<feature type="region of interest" description="Disordered" evidence="1">
    <location>
        <begin position="146"/>
        <end position="169"/>
    </location>
</feature>
<dbReference type="EMBL" id="EQ993278">
    <property type="protein sequence ID" value="EEF22500.1"/>
    <property type="molecule type" value="Genomic_DNA"/>
</dbReference>
<reference evidence="3" key="1">
    <citation type="journal article" date="2010" name="Nat. Biotechnol.">
        <title>Draft genome sequence of the oilseed species Ricinus communis.</title>
        <authorList>
            <person name="Chan A.P."/>
            <person name="Crabtree J."/>
            <person name="Zhao Q."/>
            <person name="Lorenzi H."/>
            <person name="Orvis J."/>
            <person name="Puiu D."/>
            <person name="Melake-Berhan A."/>
            <person name="Jones K.M."/>
            <person name="Redman J."/>
            <person name="Chen G."/>
            <person name="Cahoon E.B."/>
            <person name="Gedil M."/>
            <person name="Stanke M."/>
            <person name="Haas B.J."/>
            <person name="Wortman J.R."/>
            <person name="Fraser-Liggett C.M."/>
            <person name="Ravel J."/>
            <person name="Rabinowicz P.D."/>
        </authorList>
    </citation>
    <scope>NUCLEOTIDE SEQUENCE [LARGE SCALE GENOMIC DNA]</scope>
    <source>
        <strain evidence="3">cv. Hale</strain>
    </source>
</reference>
<proteinExistence type="predicted"/>
<sequence length="169" mass="19225">MTCLQAQPVENRADAFARNRVRADDEHRVELFRVGQVQVGHHADAVARTYVVAVGADQLILVDGPLDQHVRDPQRINCRAERDERKVVQQQKPIAGDAEIMQTRIDTIVRTFHFSPVDSHRRRVAKRALIRLQFVGDDVSLSFVKSRQPPSKVKRGKTDCDADERGEPR</sequence>
<evidence type="ECO:0000256" key="1">
    <source>
        <dbReference type="SAM" id="MobiDB-lite"/>
    </source>
</evidence>
<dbReference type="Proteomes" id="UP000008311">
    <property type="component" value="Unassembled WGS sequence"/>
</dbReference>
<name>B9TNR4_RICCO</name>
<accession>B9TNR4</accession>
<dbReference type="InParanoid" id="B9TNR4"/>
<feature type="compositionally biased region" description="Basic and acidic residues" evidence="1">
    <location>
        <begin position="156"/>
        <end position="169"/>
    </location>
</feature>
<organism evidence="2 3">
    <name type="scientific">Ricinus communis</name>
    <name type="common">Castor bean</name>
    <dbReference type="NCBI Taxonomy" id="3988"/>
    <lineage>
        <taxon>Eukaryota</taxon>
        <taxon>Viridiplantae</taxon>
        <taxon>Streptophyta</taxon>
        <taxon>Embryophyta</taxon>
        <taxon>Tracheophyta</taxon>
        <taxon>Spermatophyta</taxon>
        <taxon>Magnoliopsida</taxon>
        <taxon>eudicotyledons</taxon>
        <taxon>Gunneridae</taxon>
        <taxon>Pentapetalae</taxon>
        <taxon>rosids</taxon>
        <taxon>fabids</taxon>
        <taxon>Malpighiales</taxon>
        <taxon>Euphorbiaceae</taxon>
        <taxon>Acalyphoideae</taxon>
        <taxon>Acalypheae</taxon>
        <taxon>Ricinus</taxon>
    </lineage>
</organism>